<comment type="catalytic activity">
    <reaction evidence="5">
        <text>L-glutaminyl-[protein] + H2O = L-glutamyl-[protein] + NH4(+)</text>
        <dbReference type="Rhea" id="RHEA:16441"/>
        <dbReference type="Rhea" id="RHEA-COMP:10207"/>
        <dbReference type="Rhea" id="RHEA-COMP:10208"/>
        <dbReference type="ChEBI" id="CHEBI:15377"/>
        <dbReference type="ChEBI" id="CHEBI:28938"/>
        <dbReference type="ChEBI" id="CHEBI:29973"/>
        <dbReference type="ChEBI" id="CHEBI:30011"/>
        <dbReference type="EC" id="3.5.1.44"/>
    </reaction>
</comment>
<keyword evidence="2 5" id="KW-0145">Chemotaxis</keyword>
<dbReference type="SMART" id="SM00448">
    <property type="entry name" value="REC"/>
    <property type="match status" value="1"/>
</dbReference>
<dbReference type="Gene3D" id="3.40.50.2300">
    <property type="match status" value="1"/>
</dbReference>
<feature type="active site" evidence="5 6">
    <location>
        <position position="286"/>
    </location>
</feature>
<dbReference type="Proteomes" id="UP000236286">
    <property type="component" value="Unassembled WGS sequence"/>
</dbReference>
<feature type="domain" description="CheB-type methylesterase" evidence="9">
    <location>
        <begin position="151"/>
        <end position="344"/>
    </location>
</feature>
<evidence type="ECO:0000259" key="8">
    <source>
        <dbReference type="PROSITE" id="PS50110"/>
    </source>
</evidence>
<dbReference type="InterPro" id="IPR001789">
    <property type="entry name" value="Sig_transdc_resp-reg_receiver"/>
</dbReference>
<dbReference type="NCBIfam" id="NF009206">
    <property type="entry name" value="PRK12555.1"/>
    <property type="match status" value="1"/>
</dbReference>
<dbReference type="AlphaFoldDB" id="A0A2J7TCD1"/>
<dbReference type="CDD" id="cd17541">
    <property type="entry name" value="REC_CheB-like"/>
    <property type="match status" value="1"/>
</dbReference>
<dbReference type="InterPro" id="IPR000673">
    <property type="entry name" value="Sig_transdc_resp-reg_Me-estase"/>
</dbReference>
<feature type="active site" evidence="5 6">
    <location>
        <position position="164"/>
    </location>
</feature>
<reference evidence="10 11" key="1">
    <citation type="submission" date="2017-10" db="EMBL/GenBank/DDBJ databases">
        <title>Genome announcement of Methylocella silvestris TVC from permafrost.</title>
        <authorList>
            <person name="Wang J."/>
            <person name="Geng K."/>
            <person name="Ul-Haque F."/>
            <person name="Crombie A.T."/>
            <person name="Street L.E."/>
            <person name="Wookey P.A."/>
            <person name="Murrell J.C."/>
            <person name="Pratscher J."/>
        </authorList>
    </citation>
    <scope>NUCLEOTIDE SEQUENCE [LARGE SCALE GENOMIC DNA]</scope>
    <source>
        <strain evidence="10 11">TVC</strain>
    </source>
</reference>
<proteinExistence type="inferred from homology"/>
<comment type="domain">
    <text evidence="5">Contains a C-terminal catalytic domain, and an N-terminal region which modulates catalytic activity.</text>
</comment>
<comment type="function">
    <text evidence="5">Involved in chemotaxis. Part of a chemotaxis signal transduction system that modulates chemotaxis in response to various stimuli. Catalyzes the demethylation of specific methylglutamate residues introduced into the chemoreceptors (methyl-accepting chemotaxis proteins or MCP) by CheR. Also mediates the irreversible deamidation of specific glutamine residues to glutamic acid.</text>
</comment>
<dbReference type="Pfam" id="PF00072">
    <property type="entry name" value="Response_reg"/>
    <property type="match status" value="1"/>
</dbReference>
<keyword evidence="1 5" id="KW-0963">Cytoplasm</keyword>
<organism evidence="10 11">
    <name type="scientific">Methylocella silvestris</name>
    <dbReference type="NCBI Taxonomy" id="199596"/>
    <lineage>
        <taxon>Bacteria</taxon>
        <taxon>Pseudomonadati</taxon>
        <taxon>Pseudomonadota</taxon>
        <taxon>Alphaproteobacteria</taxon>
        <taxon>Hyphomicrobiales</taxon>
        <taxon>Beijerinckiaceae</taxon>
        <taxon>Methylocella</taxon>
    </lineage>
</organism>
<name>A0A2J7TCD1_METSI</name>
<dbReference type="PROSITE" id="PS50110">
    <property type="entry name" value="RESPONSE_REGULATORY"/>
    <property type="match status" value="1"/>
</dbReference>
<evidence type="ECO:0000259" key="9">
    <source>
        <dbReference type="PROSITE" id="PS50122"/>
    </source>
</evidence>
<dbReference type="SUPFAM" id="SSF52738">
    <property type="entry name" value="Methylesterase CheB, C-terminal domain"/>
    <property type="match status" value="1"/>
</dbReference>
<feature type="modified residue" description="4-aspartylphosphate" evidence="5 7">
    <location>
        <position position="56"/>
    </location>
</feature>
<dbReference type="HAMAP" id="MF_00099">
    <property type="entry name" value="CheB_chemtxs"/>
    <property type="match status" value="1"/>
</dbReference>
<dbReference type="InterPro" id="IPR011006">
    <property type="entry name" value="CheY-like_superfamily"/>
</dbReference>
<dbReference type="PIRSF" id="PIRSF000876">
    <property type="entry name" value="RR_chemtxs_CheB"/>
    <property type="match status" value="1"/>
</dbReference>
<evidence type="ECO:0000256" key="2">
    <source>
        <dbReference type="ARBA" id="ARBA00022500"/>
    </source>
</evidence>
<evidence type="ECO:0000256" key="3">
    <source>
        <dbReference type="ARBA" id="ARBA00022801"/>
    </source>
</evidence>
<dbReference type="EMBL" id="PDZR01000033">
    <property type="protein sequence ID" value="PNG24415.1"/>
    <property type="molecule type" value="Genomic_DNA"/>
</dbReference>
<dbReference type="EC" id="3.1.1.61" evidence="5"/>
<evidence type="ECO:0000256" key="6">
    <source>
        <dbReference type="PROSITE-ProRule" id="PRU00050"/>
    </source>
</evidence>
<comment type="PTM">
    <text evidence="5">Phosphorylated by CheA. Phosphorylation of the N-terminal regulatory domain activates the methylesterase activity.</text>
</comment>
<dbReference type="NCBIfam" id="NF001965">
    <property type="entry name" value="PRK00742.1"/>
    <property type="match status" value="1"/>
</dbReference>
<evidence type="ECO:0000256" key="4">
    <source>
        <dbReference type="ARBA" id="ARBA00048267"/>
    </source>
</evidence>
<comment type="caution">
    <text evidence="10">The sequence shown here is derived from an EMBL/GenBank/DDBJ whole genome shotgun (WGS) entry which is preliminary data.</text>
</comment>
<evidence type="ECO:0000256" key="7">
    <source>
        <dbReference type="PROSITE-ProRule" id="PRU00169"/>
    </source>
</evidence>
<dbReference type="RefSeq" id="WP_102845271.1">
    <property type="nucleotide sequence ID" value="NZ_PDZR01000033.1"/>
</dbReference>
<dbReference type="PANTHER" id="PTHR42872:SF6">
    <property type="entry name" value="PROTEIN-GLUTAMATE METHYLESTERASE_PROTEIN-GLUTAMINE GLUTAMINASE"/>
    <property type="match status" value="1"/>
</dbReference>
<comment type="subcellular location">
    <subcellularLocation>
        <location evidence="5">Cytoplasm</location>
    </subcellularLocation>
</comment>
<dbReference type="GO" id="GO:0005737">
    <property type="term" value="C:cytoplasm"/>
    <property type="evidence" value="ECO:0007669"/>
    <property type="project" value="UniProtKB-SubCell"/>
</dbReference>
<dbReference type="SUPFAM" id="SSF52172">
    <property type="entry name" value="CheY-like"/>
    <property type="match status" value="1"/>
</dbReference>
<feature type="domain" description="Response regulatory" evidence="8">
    <location>
        <begin position="5"/>
        <end position="122"/>
    </location>
</feature>
<evidence type="ECO:0000256" key="5">
    <source>
        <dbReference type="HAMAP-Rule" id="MF_00099"/>
    </source>
</evidence>
<evidence type="ECO:0000313" key="11">
    <source>
        <dbReference type="Proteomes" id="UP000236286"/>
    </source>
</evidence>
<dbReference type="GO" id="GO:0006935">
    <property type="term" value="P:chemotaxis"/>
    <property type="evidence" value="ECO:0007669"/>
    <property type="project" value="UniProtKB-UniRule"/>
</dbReference>
<dbReference type="OrthoDB" id="9793421at2"/>
<dbReference type="GO" id="GO:0008984">
    <property type="term" value="F:protein-glutamate methylesterase activity"/>
    <property type="evidence" value="ECO:0007669"/>
    <property type="project" value="UniProtKB-UniRule"/>
</dbReference>
<comment type="similarity">
    <text evidence="5">Belongs to the CheB family.</text>
</comment>
<feature type="active site" evidence="5 6">
    <location>
        <position position="190"/>
    </location>
</feature>
<dbReference type="CDD" id="cd16432">
    <property type="entry name" value="CheB_Rec"/>
    <property type="match status" value="1"/>
</dbReference>
<dbReference type="PANTHER" id="PTHR42872">
    <property type="entry name" value="PROTEIN-GLUTAMATE METHYLESTERASE/PROTEIN-GLUTAMINE GLUTAMINASE"/>
    <property type="match status" value="1"/>
</dbReference>
<comment type="catalytic activity">
    <reaction evidence="4 5">
        <text>[protein]-L-glutamate 5-O-methyl ester + H2O = L-glutamyl-[protein] + methanol + H(+)</text>
        <dbReference type="Rhea" id="RHEA:23236"/>
        <dbReference type="Rhea" id="RHEA-COMP:10208"/>
        <dbReference type="Rhea" id="RHEA-COMP:10311"/>
        <dbReference type="ChEBI" id="CHEBI:15377"/>
        <dbReference type="ChEBI" id="CHEBI:15378"/>
        <dbReference type="ChEBI" id="CHEBI:17790"/>
        <dbReference type="ChEBI" id="CHEBI:29973"/>
        <dbReference type="ChEBI" id="CHEBI:82795"/>
        <dbReference type="EC" id="3.1.1.61"/>
    </reaction>
</comment>
<dbReference type="PROSITE" id="PS50122">
    <property type="entry name" value="CHEB"/>
    <property type="match status" value="1"/>
</dbReference>
<protein>
    <recommendedName>
        <fullName evidence="5">Protein-glutamate methylesterase/protein-glutamine glutaminase</fullName>
        <ecNumber evidence="5">3.1.1.61</ecNumber>
        <ecNumber evidence="5">3.5.1.44</ecNumber>
    </recommendedName>
</protein>
<evidence type="ECO:0000256" key="1">
    <source>
        <dbReference type="ARBA" id="ARBA00022490"/>
    </source>
</evidence>
<keyword evidence="3 5" id="KW-0378">Hydrolase</keyword>
<dbReference type="Pfam" id="PF01339">
    <property type="entry name" value="CheB_methylest"/>
    <property type="match status" value="1"/>
</dbReference>
<sequence length="344" mass="35767">MNPARVLIVDDSATVRGLIRMLLARDPAIEIVGEAADPIEARAAIKATNPDVITLDVEMPRMNGLDFLDRLMRLRPTPVIMVSSLTAAGAEAAIAALEMGAFDCVGKPGSGEQEQFGDLLIAKVKAAAGLRGRARLPRGESARLRACERQPYRSDGRIVAIGASTGGVEALITVLSQFPENGPPTVITQHMPAAFTKSFAGRLDRLCRPSVGEAYDGAPLAPGVVYLAPGGAAHLRVEPGAPPRCRLVTGAPVNGHRPSVDVLFNSVAEALGARAVGVILTGMGRDGAEGLLAMRGAGSPTFGQSESSCLIYGMPKIAFELGATQKQVSLATMASEILRVTSAA</sequence>
<accession>A0A2J7TCD1</accession>
<gene>
    <name evidence="5" type="primary">cheB</name>
    <name evidence="10" type="ORF">CR492_18875</name>
</gene>
<dbReference type="Gene3D" id="3.40.50.180">
    <property type="entry name" value="Methylesterase CheB, C-terminal domain"/>
    <property type="match status" value="1"/>
</dbReference>
<dbReference type="InterPro" id="IPR035909">
    <property type="entry name" value="CheB_C"/>
</dbReference>
<dbReference type="InterPro" id="IPR008248">
    <property type="entry name" value="CheB-like"/>
</dbReference>
<dbReference type="GO" id="GO:0000156">
    <property type="term" value="F:phosphorelay response regulator activity"/>
    <property type="evidence" value="ECO:0007669"/>
    <property type="project" value="InterPro"/>
</dbReference>
<dbReference type="GO" id="GO:0050568">
    <property type="term" value="F:protein-glutamine glutaminase activity"/>
    <property type="evidence" value="ECO:0007669"/>
    <property type="project" value="UniProtKB-UniRule"/>
</dbReference>
<keyword evidence="5 7" id="KW-0597">Phosphoprotein</keyword>
<dbReference type="EC" id="3.5.1.44" evidence="5"/>
<evidence type="ECO:0000313" key="10">
    <source>
        <dbReference type="EMBL" id="PNG24415.1"/>
    </source>
</evidence>